<dbReference type="Pfam" id="PF20155">
    <property type="entry name" value="TMP_3"/>
    <property type="match status" value="1"/>
</dbReference>
<dbReference type="InterPro" id="IPR053058">
    <property type="entry name" value="Mulikevirus_tape_measure"/>
</dbReference>
<dbReference type="Proteomes" id="UP000012046">
    <property type="component" value="Unassembled WGS sequence"/>
</dbReference>
<gene>
    <name evidence="4" type="ORF">AJE_15794</name>
</gene>
<dbReference type="PATRIC" id="fig|1129374.4.peg.3132"/>
<proteinExistence type="predicted"/>
<dbReference type="AlphaFoldDB" id="H3ZIE8"/>
<sequence length="1232" mass="135311">MSKNLELALKIAASVTGDKDLARMAEAVRDVGKGAADADPKADALASKLDKLADQQNLIKEFEQSNKALDANTMAAYAAATQLDKLRNEAQDSGKPFVELAKNIDIAEKQLEEMRVELANQASNHDRLQRELQQTGVDTRNLTTEKRRVQNEFKRASTDVKKLGDDYLRANGQQRTFSQGAANVTSRLVALAGTYLGINRLWQTLTGIFTTGSQFEKLDVQFSALMGSIKGGEAATEWVKQFAKDTPLGLEEVSKAFVRLKAFGLDPMDGTLQGIVDQAFKLGGGFQEVEGISLALGQAWAKQKLQGEEILQLIERGVPVWDLLQEVTGKNTLELQKLSEQGKLGRDVIKQLMEEIARQSAGSAAANMTLLSGLISNAKDNIAQFYNMVSSSGAMDWLKEQIAGLNAEFAEMAADGRLQEWAQRFSDTIVSAGTLIRDTGAALYEFREEIGWVAKAWLALKVGSFLGGVVDGAKLAILQLKAYVTGTNTAEAATRKLELTAKGFFKSLGTFILLLPVQWALEQFVKLKDAAFDLLEAQRELEKSKVSLARAQRELTVEYESLSKSIGMQITNMEQLLEAERAGLIVYDEKLGAYRKAKTASEELAAAEREQVGQLKLTAQEAAAAAERILALGDKYETTGVSAESLNKQINLVIEALKNSGGQYSEHIAQLEQIAQKNRTNALLYEETQALLGNTEEAYKALGITSVDTLERTAAKAQAAYNIIKEGEAPLEIQRQAFLKLSQAAIELANSTGQVVPETLKLEAANLGLSDSLKRMIESQDKSKKSIEDQSTAQGKAQTEISRTREAIENYRRTLNDAKTSSEAKKQAAEKLAEAESRLAEQTKRLNQIKEIEAATYVQLQRKLAEYTEQMEALDALYQSNGISAQEYIQQRERYADVIGIIQRMLAGLSDGEEELQGDTENANLSLAEQQRRLEDLAESSGKATRYISLLANAQQAMNMEFNLADKSVEELNARMREINGQISQNLRVTGAWWDDLAKASSEALKRERTIINETIRMREFTEQLGSASLTMAQLRNITNQTDRSFRELGENEMRGLRQAITDAENRLLSFRDELQGTLLSLQDEFDRLNNNQAAIEKRRYEAQVAELREKLKAAQASGDKEALAAAQQALKLAEDIYKIKQKQLAEEAAATGSTTTTRRTTTTTTSATSPSTAAPLPVVAPTGTAPVTNGGNTKTVRLELAMPGRTFTASIDSLEADRLLAQIERARSTSL</sequence>
<evidence type="ECO:0000256" key="2">
    <source>
        <dbReference type="SAM" id="MobiDB-lite"/>
    </source>
</evidence>
<dbReference type="STRING" id="1129374.AJE_15794"/>
<accession>H3ZIE8</accession>
<comment type="caution">
    <text evidence="4">The sequence shown here is derived from an EMBL/GenBank/DDBJ whole genome shotgun (WGS) entry which is preliminary data.</text>
</comment>
<keyword evidence="1" id="KW-0175">Coiled coil</keyword>
<organism evidence="4 5">
    <name type="scientific">Alishewanella jeotgali KCTC 22429</name>
    <dbReference type="NCBI Taxonomy" id="1129374"/>
    <lineage>
        <taxon>Bacteria</taxon>
        <taxon>Pseudomonadati</taxon>
        <taxon>Pseudomonadota</taxon>
        <taxon>Gammaproteobacteria</taxon>
        <taxon>Alteromonadales</taxon>
        <taxon>Alteromonadaceae</taxon>
        <taxon>Alishewanella</taxon>
    </lineage>
</organism>
<dbReference type="eggNOG" id="COG0419">
    <property type="taxonomic scope" value="Bacteria"/>
</dbReference>
<dbReference type="InterPro" id="IPR013491">
    <property type="entry name" value="Tape_meas_N"/>
</dbReference>
<evidence type="ECO:0000256" key="1">
    <source>
        <dbReference type="SAM" id="Coils"/>
    </source>
</evidence>
<feature type="domain" description="Tape measure protein N-terminal" evidence="3">
    <location>
        <begin position="207"/>
        <end position="388"/>
    </location>
</feature>
<name>H3ZIE8_9ALTE</name>
<keyword evidence="5" id="KW-1185">Reference proteome</keyword>
<feature type="region of interest" description="Disordered" evidence="2">
    <location>
        <begin position="780"/>
        <end position="801"/>
    </location>
</feature>
<evidence type="ECO:0000259" key="3">
    <source>
        <dbReference type="Pfam" id="PF20155"/>
    </source>
</evidence>
<feature type="region of interest" description="Disordered" evidence="2">
    <location>
        <begin position="1148"/>
        <end position="1193"/>
    </location>
</feature>
<protein>
    <recommendedName>
        <fullName evidence="3">Tape measure protein N-terminal domain-containing protein</fullName>
    </recommendedName>
</protein>
<feature type="coiled-coil region" evidence="1">
    <location>
        <begin position="801"/>
        <end position="877"/>
    </location>
</feature>
<feature type="compositionally biased region" description="Low complexity" evidence="2">
    <location>
        <begin position="1149"/>
        <end position="1176"/>
    </location>
</feature>
<dbReference type="RefSeq" id="WP_008951689.1">
    <property type="nucleotide sequence ID" value="NZ_AHTH01000050.1"/>
</dbReference>
<reference evidence="4 5" key="1">
    <citation type="journal article" date="2012" name="J. Bacteriol.">
        <title>Genome Sequence of Extracellular-Protease-Producing Alishewanella jeotgali Isolated from Traditional Korean Fermented Seafood.</title>
        <authorList>
            <person name="Jung J."/>
            <person name="Chun J."/>
            <person name="Park W."/>
        </authorList>
    </citation>
    <scope>NUCLEOTIDE SEQUENCE [LARGE SCALE GENOMIC DNA]</scope>
    <source>
        <strain evidence="4 5">KCTC 22429</strain>
    </source>
</reference>
<dbReference type="EMBL" id="AHTH01000050">
    <property type="protein sequence ID" value="EHR39598.1"/>
    <property type="molecule type" value="Genomic_DNA"/>
</dbReference>
<dbReference type="NCBIfam" id="TIGR02675">
    <property type="entry name" value="tape_meas_nterm"/>
    <property type="match status" value="1"/>
</dbReference>
<feature type="coiled-coil region" evidence="1">
    <location>
        <begin position="45"/>
        <end position="72"/>
    </location>
</feature>
<evidence type="ECO:0000313" key="5">
    <source>
        <dbReference type="Proteomes" id="UP000012046"/>
    </source>
</evidence>
<feature type="compositionally biased region" description="Polar residues" evidence="2">
    <location>
        <begin position="789"/>
        <end position="801"/>
    </location>
</feature>
<dbReference type="PANTHER" id="PTHR38812">
    <property type="entry name" value="MU-LIKE PROPHAGE FLUMU PROTEIN GP42"/>
    <property type="match status" value="1"/>
</dbReference>
<dbReference type="PANTHER" id="PTHR38812:SF2">
    <property type="entry name" value="MU-LIKE PROPHAGE FLUMU PROTEIN GP42"/>
    <property type="match status" value="1"/>
</dbReference>
<evidence type="ECO:0000313" key="4">
    <source>
        <dbReference type="EMBL" id="EHR39598.1"/>
    </source>
</evidence>
<dbReference type="eggNOG" id="COG3941">
    <property type="taxonomic scope" value="Bacteria"/>
</dbReference>
<feature type="coiled-coil region" evidence="1">
    <location>
        <begin position="1047"/>
        <end position="1144"/>
    </location>
</feature>
<feature type="coiled-coil region" evidence="1">
    <location>
        <begin position="97"/>
        <end position="131"/>
    </location>
</feature>